<keyword evidence="10" id="KW-1185">Reference proteome</keyword>
<dbReference type="PANTHER" id="PTHR42643">
    <property type="entry name" value="IONOTROPIC RECEPTOR 20A-RELATED"/>
    <property type="match status" value="1"/>
</dbReference>
<evidence type="ECO:0000256" key="4">
    <source>
        <dbReference type="ARBA" id="ARBA00022989"/>
    </source>
</evidence>
<keyword evidence="5 8" id="KW-0472">Membrane</keyword>
<evidence type="ECO:0000256" key="7">
    <source>
        <dbReference type="ARBA" id="ARBA00023180"/>
    </source>
</evidence>
<name>A0A232EQD9_9HYME</name>
<evidence type="ECO:0000256" key="8">
    <source>
        <dbReference type="SAM" id="Phobius"/>
    </source>
</evidence>
<evidence type="ECO:0000256" key="5">
    <source>
        <dbReference type="ARBA" id="ARBA00023136"/>
    </source>
</evidence>
<dbReference type="Proteomes" id="UP000215335">
    <property type="component" value="Unassembled WGS sequence"/>
</dbReference>
<feature type="transmembrane region" description="Helical" evidence="8">
    <location>
        <begin position="523"/>
        <end position="542"/>
    </location>
</feature>
<dbReference type="EMBL" id="NNAY01002790">
    <property type="protein sequence ID" value="OXU20558.1"/>
    <property type="molecule type" value="Genomic_DNA"/>
</dbReference>
<keyword evidence="2" id="KW-1003">Cell membrane</keyword>
<evidence type="ECO:0000313" key="10">
    <source>
        <dbReference type="Proteomes" id="UP000215335"/>
    </source>
</evidence>
<keyword evidence="7" id="KW-0325">Glycoprotein</keyword>
<gene>
    <name evidence="9" type="ORF">TSAR_004357</name>
</gene>
<dbReference type="AlphaFoldDB" id="A0A232EQD9"/>
<evidence type="ECO:0000313" key="9">
    <source>
        <dbReference type="EMBL" id="OXU20558.1"/>
    </source>
</evidence>
<dbReference type="InterPro" id="IPR052192">
    <property type="entry name" value="Insect_Ionotropic_Sensory_Rcpt"/>
</dbReference>
<dbReference type="GO" id="GO:0005886">
    <property type="term" value="C:plasma membrane"/>
    <property type="evidence" value="ECO:0007669"/>
    <property type="project" value="UniProtKB-SubCell"/>
</dbReference>
<protein>
    <submittedName>
        <fullName evidence="9">Uncharacterized protein</fullName>
    </submittedName>
</protein>
<evidence type="ECO:0000256" key="1">
    <source>
        <dbReference type="ARBA" id="ARBA00004651"/>
    </source>
</evidence>
<keyword evidence="3 8" id="KW-0812">Transmembrane</keyword>
<reference evidence="9 10" key="1">
    <citation type="journal article" date="2017" name="Curr. Biol.">
        <title>The Evolution of Venom by Co-option of Single-Copy Genes.</title>
        <authorList>
            <person name="Martinson E.O."/>
            <person name="Mrinalini"/>
            <person name="Kelkar Y.D."/>
            <person name="Chang C.H."/>
            <person name="Werren J.H."/>
        </authorList>
    </citation>
    <scope>NUCLEOTIDE SEQUENCE [LARGE SCALE GENOMIC DNA]</scope>
    <source>
        <strain evidence="9 10">Alberta</strain>
        <tissue evidence="9">Whole body</tissue>
    </source>
</reference>
<comment type="caution">
    <text evidence="9">The sequence shown here is derived from an EMBL/GenBank/DDBJ whole genome shotgun (WGS) entry which is preliminary data.</text>
</comment>
<keyword evidence="4 8" id="KW-1133">Transmembrane helix</keyword>
<evidence type="ECO:0000256" key="3">
    <source>
        <dbReference type="ARBA" id="ARBA00022692"/>
    </source>
</evidence>
<proteinExistence type="predicted"/>
<dbReference type="PANTHER" id="PTHR42643:SF30">
    <property type="entry name" value="IONOTROPIC RECEPTOR 40A-RELATED"/>
    <property type="match status" value="1"/>
</dbReference>
<organism evidence="9 10">
    <name type="scientific">Trichomalopsis sarcophagae</name>
    <dbReference type="NCBI Taxonomy" id="543379"/>
    <lineage>
        <taxon>Eukaryota</taxon>
        <taxon>Metazoa</taxon>
        <taxon>Ecdysozoa</taxon>
        <taxon>Arthropoda</taxon>
        <taxon>Hexapoda</taxon>
        <taxon>Insecta</taxon>
        <taxon>Pterygota</taxon>
        <taxon>Neoptera</taxon>
        <taxon>Endopterygota</taxon>
        <taxon>Hymenoptera</taxon>
        <taxon>Apocrita</taxon>
        <taxon>Proctotrupomorpha</taxon>
        <taxon>Chalcidoidea</taxon>
        <taxon>Pteromalidae</taxon>
        <taxon>Pteromalinae</taxon>
        <taxon>Trichomalopsis</taxon>
    </lineage>
</organism>
<evidence type="ECO:0000256" key="6">
    <source>
        <dbReference type="ARBA" id="ARBA00023170"/>
    </source>
</evidence>
<feature type="transmembrane region" description="Helical" evidence="8">
    <location>
        <begin position="578"/>
        <end position="595"/>
    </location>
</feature>
<keyword evidence="6" id="KW-0675">Receptor</keyword>
<feature type="transmembrane region" description="Helical" evidence="8">
    <location>
        <begin position="777"/>
        <end position="799"/>
    </location>
</feature>
<evidence type="ECO:0000256" key="2">
    <source>
        <dbReference type="ARBA" id="ARBA00022475"/>
    </source>
</evidence>
<accession>A0A232EQD9</accession>
<comment type="subcellular location">
    <subcellularLocation>
        <location evidence="1">Cell membrane</location>
        <topology evidence="1">Multi-pass membrane protein</topology>
    </subcellularLocation>
</comment>
<sequence length="817" mass="94990">MVRLILGLNVHEQPKKVAERIIFLGLVMLSMRYSALVFNELTEIDMNTEKKVAFDRLSDILKMGLTPMANPSLVPSEIEGRFHLSVTDDDGIEHFVPVQSWVNRTICLEKLLKNKNVTCLMASLVARPIVMMRTVKEGKPVMEIMGDCPWISKSRFLMVKNSVYHNEIDRESGIVKKYLKYDYFKLTLQVGSIGTSGTEDELKDYFIQLNEKFLLTFLLMVAIQRTQAIDCFRQSFRLRFFKPRLYQAIIVYGDSNEISASMKEVIDYIWTEVPSIKLNDSTAFDNYTSLSLLNIIQIGCTSNLFVFVSRSNLSYILNSINYAFESLHWSMHRQKFLIVTSSEARTREILKYAWTKWQLLGLTIFITTDHTIHQYNPFIDKYEVNTCAKDIEWFPDKLNNLQSYTLTVHVQHDLPFCHVERNETGHVIAIGGTEFKIIELLAKMMSFRIRFLVRSGPRFCNNGTIDTDYCLHELNRRRVDFFANHRPCKYVIRTMKLATFSRALFISVACPIIPVLYEPNSSRKYAALMVGTVVLLFVITRVRFSNRLDRRIWTVDNMIRMFLNFPIDRTVNRSVDRVLFVSLTVASSIYTTILFNEFMSNALEIEREVEFNDFWEFKKWGITPLTDYSVAPTNHWISYGPGASDGTNASHWGTKENCLDRLSLYKNVSCVMGQIEGQGEVLYDTSIRNKRGEKPSMKAMKRCLWSSRASITMRKGSPYVGSIDINIERIRQSGLDVRMLREDLWRLTFNSSNSGSDKERAQLSPKYMSYVLLNLGWRLYFLNALIFLLELLLHKVLWYNKKCEEMRRKLLKPRLKS</sequence>